<dbReference type="RefSeq" id="WP_066978627.1">
    <property type="nucleotide sequence ID" value="NZ_LUUI01000066.1"/>
</dbReference>
<evidence type="ECO:0000313" key="2">
    <source>
        <dbReference type="EMBL" id="OAI19447.1"/>
    </source>
</evidence>
<dbReference type="PRINTS" id="PR00410">
    <property type="entry name" value="PHEHYDRXLASE"/>
</dbReference>
<name>A0A177NN26_9GAMM</name>
<dbReference type="CDD" id="cd00322">
    <property type="entry name" value="FNR_like"/>
    <property type="match status" value="1"/>
</dbReference>
<dbReference type="Gene3D" id="3.40.50.80">
    <property type="entry name" value="Nucleotide-binding domain of ferredoxin-NADP reductase (FNR) module"/>
    <property type="match status" value="1"/>
</dbReference>
<dbReference type="PANTHER" id="PTHR47354">
    <property type="entry name" value="NADH OXIDOREDUCTASE HCR"/>
    <property type="match status" value="1"/>
</dbReference>
<dbReference type="InterPro" id="IPR050415">
    <property type="entry name" value="MRET"/>
</dbReference>
<proteinExistence type="predicted"/>
<keyword evidence="3" id="KW-1185">Reference proteome</keyword>
<dbReference type="InterPro" id="IPR017938">
    <property type="entry name" value="Riboflavin_synthase-like_b-brl"/>
</dbReference>
<dbReference type="EMBL" id="LUUI01000066">
    <property type="protein sequence ID" value="OAI19447.1"/>
    <property type="molecule type" value="Genomic_DNA"/>
</dbReference>
<dbReference type="Proteomes" id="UP000078476">
    <property type="component" value="Unassembled WGS sequence"/>
</dbReference>
<dbReference type="Gene3D" id="2.40.30.10">
    <property type="entry name" value="Translation factors"/>
    <property type="match status" value="1"/>
</dbReference>
<accession>A0A177NN26</accession>
<dbReference type="InterPro" id="IPR039261">
    <property type="entry name" value="FNR_nucleotide-bd"/>
</dbReference>
<organism evidence="2 3">
    <name type="scientific">Methylomonas lenta</name>
    <dbReference type="NCBI Taxonomy" id="980561"/>
    <lineage>
        <taxon>Bacteria</taxon>
        <taxon>Pseudomonadati</taxon>
        <taxon>Pseudomonadota</taxon>
        <taxon>Gammaproteobacteria</taxon>
        <taxon>Methylococcales</taxon>
        <taxon>Methylococcaceae</taxon>
        <taxon>Methylomonas</taxon>
    </lineage>
</organism>
<reference evidence="2 3" key="1">
    <citation type="submission" date="2016-03" db="EMBL/GenBank/DDBJ databases">
        <authorList>
            <person name="Ploux O."/>
        </authorList>
    </citation>
    <scope>NUCLEOTIDE SEQUENCE [LARGE SCALE GENOMIC DNA]</scope>
    <source>
        <strain evidence="2 3">R-45370</strain>
    </source>
</reference>
<evidence type="ECO:0000259" key="1">
    <source>
        <dbReference type="PROSITE" id="PS51384"/>
    </source>
</evidence>
<dbReference type="SUPFAM" id="SSF52343">
    <property type="entry name" value="Ferredoxin reductase-like, C-terminal NADP-linked domain"/>
    <property type="match status" value="1"/>
</dbReference>
<dbReference type="SUPFAM" id="SSF63380">
    <property type="entry name" value="Riboflavin synthase domain-like"/>
    <property type="match status" value="1"/>
</dbReference>
<dbReference type="PANTHER" id="PTHR47354:SF5">
    <property type="entry name" value="PROTEIN RFBI"/>
    <property type="match status" value="1"/>
</dbReference>
<dbReference type="GO" id="GO:0016491">
    <property type="term" value="F:oxidoreductase activity"/>
    <property type="evidence" value="ECO:0007669"/>
    <property type="project" value="InterPro"/>
</dbReference>
<dbReference type="PROSITE" id="PS51384">
    <property type="entry name" value="FAD_FR"/>
    <property type="match status" value="1"/>
</dbReference>
<dbReference type="AlphaFoldDB" id="A0A177NN26"/>
<feature type="domain" description="FAD-binding FR-type" evidence="1">
    <location>
        <begin position="1"/>
        <end position="103"/>
    </location>
</feature>
<comment type="caution">
    <text evidence="2">The sequence shown here is derived from an EMBL/GenBank/DDBJ whole genome shotgun (WGS) entry which is preliminary data.</text>
</comment>
<dbReference type="InterPro" id="IPR017927">
    <property type="entry name" value="FAD-bd_FR_type"/>
</dbReference>
<dbReference type="OrthoDB" id="9796486at2"/>
<dbReference type="Pfam" id="PF00175">
    <property type="entry name" value="NAD_binding_1"/>
    <property type="match status" value="1"/>
</dbReference>
<dbReference type="InterPro" id="IPR001433">
    <property type="entry name" value="OxRdtase_FAD/NAD-bd"/>
</dbReference>
<evidence type="ECO:0000313" key="3">
    <source>
        <dbReference type="Proteomes" id="UP000078476"/>
    </source>
</evidence>
<sequence>MSKYTVKLKFNREIAEGTMAFHFEKPAGLSFKAGQFGNLTLINPAETDAEGDTRAFSFASAPYEDELIFAARMRDTAFKRVLKKMQPGTEVMLDGPYGSFTLHNKASVPAVYLTGGIGVTPVRSIVLQAVHDQVPHRILVFYANRRPEDAAFLDDLSVAHASNPNYTFVGTMAEMEKSSREWHGETGFINKAMLLKFIDDLTLPIFYIDGPAPMVKAMRDMLSAAGVDEDNIRTEEFSGY</sequence>
<dbReference type="STRING" id="980561.A1359_03920"/>
<gene>
    <name evidence="2" type="ORF">A1359_03920</name>
</gene>
<protein>
    <submittedName>
        <fullName evidence="2">Oxidoreductase</fullName>
    </submittedName>
</protein>